<reference evidence="2 3" key="1">
    <citation type="submission" date="2017-04" db="EMBL/GenBank/DDBJ databases">
        <title>Draft genome sequence of Tuber borchii Vittad., a whitish edible truffle.</title>
        <authorList>
            <consortium name="DOE Joint Genome Institute"/>
            <person name="Murat C."/>
            <person name="Kuo A."/>
            <person name="Barry K.W."/>
            <person name="Clum A."/>
            <person name="Dockter R.B."/>
            <person name="Fauchery L."/>
            <person name="Iotti M."/>
            <person name="Kohler A."/>
            <person name="Labutti K."/>
            <person name="Lindquist E.A."/>
            <person name="Lipzen A."/>
            <person name="Ohm R.A."/>
            <person name="Wang M."/>
            <person name="Grigoriev I.V."/>
            <person name="Zambonelli A."/>
            <person name="Martin F.M."/>
        </authorList>
    </citation>
    <scope>NUCLEOTIDE SEQUENCE [LARGE SCALE GENOMIC DNA]</scope>
    <source>
        <strain evidence="2 3">Tbo3840</strain>
    </source>
</reference>
<keyword evidence="1" id="KW-1133">Transmembrane helix</keyword>
<keyword evidence="3" id="KW-1185">Reference proteome</keyword>
<dbReference type="EMBL" id="NESQ01000099">
    <property type="protein sequence ID" value="PUU79128.1"/>
    <property type="molecule type" value="Genomic_DNA"/>
</dbReference>
<dbReference type="STRING" id="42251.A0A2T6ZUE9"/>
<sequence length="115" mass="13223">MKLKTSSATFEKPIRHQHLDELYRELDAIHWGWKLIASCANWMMLAGFVVLPSAFDDDESKFRVDSKVLRACAVALLLTGYITTGMLCYTFKNILFQVEAIFLYTVSPKLRFMGH</sequence>
<protein>
    <submittedName>
        <fullName evidence="2">Uncharacterized protein</fullName>
    </submittedName>
</protein>
<evidence type="ECO:0000313" key="3">
    <source>
        <dbReference type="Proteomes" id="UP000244722"/>
    </source>
</evidence>
<feature type="transmembrane region" description="Helical" evidence="1">
    <location>
        <begin position="31"/>
        <end position="55"/>
    </location>
</feature>
<keyword evidence="1" id="KW-0812">Transmembrane</keyword>
<organism evidence="2 3">
    <name type="scientific">Tuber borchii</name>
    <name type="common">White truffle</name>
    <dbReference type="NCBI Taxonomy" id="42251"/>
    <lineage>
        <taxon>Eukaryota</taxon>
        <taxon>Fungi</taxon>
        <taxon>Dikarya</taxon>
        <taxon>Ascomycota</taxon>
        <taxon>Pezizomycotina</taxon>
        <taxon>Pezizomycetes</taxon>
        <taxon>Pezizales</taxon>
        <taxon>Tuberaceae</taxon>
        <taxon>Tuber</taxon>
    </lineage>
</organism>
<feature type="transmembrane region" description="Helical" evidence="1">
    <location>
        <begin position="67"/>
        <end position="89"/>
    </location>
</feature>
<dbReference type="Proteomes" id="UP000244722">
    <property type="component" value="Unassembled WGS sequence"/>
</dbReference>
<evidence type="ECO:0000256" key="1">
    <source>
        <dbReference type="SAM" id="Phobius"/>
    </source>
</evidence>
<keyword evidence="1" id="KW-0472">Membrane</keyword>
<proteinExistence type="predicted"/>
<name>A0A2T6ZUE9_TUBBO</name>
<comment type="caution">
    <text evidence="2">The sequence shown here is derived from an EMBL/GenBank/DDBJ whole genome shotgun (WGS) entry which is preliminary data.</text>
</comment>
<dbReference type="OrthoDB" id="3254104at2759"/>
<accession>A0A2T6ZUE9</accession>
<evidence type="ECO:0000313" key="2">
    <source>
        <dbReference type="EMBL" id="PUU79128.1"/>
    </source>
</evidence>
<dbReference type="AlphaFoldDB" id="A0A2T6ZUE9"/>
<gene>
    <name evidence="2" type="ORF">B9Z19DRAFT_1082462</name>
</gene>